<feature type="signal peptide" evidence="1">
    <location>
        <begin position="1"/>
        <end position="21"/>
    </location>
</feature>
<sequence length="328" mass="38284">MKKYTKLILSFFTFLSIPLAACNPPDTSNIVEKEKINYELNLSIANKIERNIEKIKTINIESEILNLAVKVNYSFNLNLQNELAKLKFKDYPLKESDIKNYITGFIDTIKNREIIESLTSKEINKLFESQLLNKQELNIKFKQSISGKSQYDRFPNFYKIIDSFSDFKQYLAYSKDLPLSKLTDDSNILSLKKLQADSLDNLIEFNGISENFFKDNLLLISGLAFYEEVININYDEHSQKLNLETLTIKNFPDSNNNYFATVNKLQEDKIEEPLPVQDLSSVIYRWSRQNEWLIVLNKQQLGIGEKIEDIEISETNLDNYDLLVEKYI</sequence>
<proteinExistence type="predicted"/>
<accession>A0A4R6IFR9</accession>
<keyword evidence="3" id="KW-1185">Reference proteome</keyword>
<dbReference type="Proteomes" id="UP000295518">
    <property type="component" value="Unassembled WGS sequence"/>
</dbReference>
<evidence type="ECO:0000313" key="2">
    <source>
        <dbReference type="EMBL" id="TDO21200.1"/>
    </source>
</evidence>
<protein>
    <recommendedName>
        <fullName evidence="4">Lipoprotein</fullName>
    </recommendedName>
</protein>
<keyword evidence="1" id="KW-0732">Signal</keyword>
<feature type="chain" id="PRO_5020434815" description="Lipoprotein" evidence="1">
    <location>
        <begin position="22"/>
        <end position="328"/>
    </location>
</feature>
<comment type="caution">
    <text evidence="2">The sequence shown here is derived from an EMBL/GenBank/DDBJ whole genome shotgun (WGS) entry which is preliminary data.</text>
</comment>
<evidence type="ECO:0008006" key="4">
    <source>
        <dbReference type="Google" id="ProtNLM"/>
    </source>
</evidence>
<dbReference type="RefSeq" id="WP_094254286.1">
    <property type="nucleotide sequence ID" value="NZ_NNCE01000001.1"/>
</dbReference>
<evidence type="ECO:0000313" key="3">
    <source>
        <dbReference type="Proteomes" id="UP000295518"/>
    </source>
</evidence>
<name>A0A4R6IFR9_9MOLU</name>
<organism evidence="2 3">
    <name type="scientific">Mycoplasma testudineum</name>
    <dbReference type="NCBI Taxonomy" id="244584"/>
    <lineage>
        <taxon>Bacteria</taxon>
        <taxon>Bacillati</taxon>
        <taxon>Mycoplasmatota</taxon>
        <taxon>Mollicutes</taxon>
        <taxon>Mycoplasmataceae</taxon>
        <taxon>Mycoplasma</taxon>
    </lineage>
</organism>
<dbReference type="AlphaFoldDB" id="A0A4R6IFR9"/>
<dbReference type="EMBL" id="SNWN01000009">
    <property type="protein sequence ID" value="TDO21200.1"/>
    <property type="molecule type" value="Genomic_DNA"/>
</dbReference>
<gene>
    <name evidence="2" type="ORF">EI74_0231</name>
</gene>
<evidence type="ECO:0000256" key="1">
    <source>
        <dbReference type="SAM" id="SignalP"/>
    </source>
</evidence>
<reference evidence="2 3" key="1">
    <citation type="submission" date="2019-03" db="EMBL/GenBank/DDBJ databases">
        <title>Genomic Encyclopedia of Archaeal and Bacterial Type Strains, Phase II (KMG-II): from individual species to whole genera.</title>
        <authorList>
            <person name="Goeker M."/>
        </authorList>
    </citation>
    <scope>NUCLEOTIDE SEQUENCE [LARGE SCALE GENOMIC DNA]</scope>
    <source>
        <strain evidence="2 3">ATCC 700618</strain>
    </source>
</reference>